<keyword evidence="1" id="KW-0805">Transcription regulation</keyword>
<evidence type="ECO:0000256" key="2">
    <source>
        <dbReference type="ARBA" id="ARBA00023125"/>
    </source>
</evidence>
<evidence type="ECO:0000256" key="1">
    <source>
        <dbReference type="ARBA" id="ARBA00023015"/>
    </source>
</evidence>
<reference evidence="6" key="1">
    <citation type="submission" date="2021-03" db="EMBL/GenBank/DDBJ databases">
        <title>Whole genome shotgun sequence of Actinoplanes auranticolor NBRC 12245.</title>
        <authorList>
            <person name="Komaki H."/>
            <person name="Tamura T."/>
        </authorList>
    </citation>
    <scope>NUCLEOTIDE SEQUENCE</scope>
    <source>
        <strain evidence="6">NBRC 12245</strain>
    </source>
</reference>
<name>A0A919SST7_9ACTN</name>
<keyword evidence="2 4" id="KW-0238">DNA-binding</keyword>
<proteinExistence type="predicted"/>
<dbReference type="AlphaFoldDB" id="A0A919SST7"/>
<evidence type="ECO:0000313" key="6">
    <source>
        <dbReference type="EMBL" id="GIM77294.1"/>
    </source>
</evidence>
<accession>A0A919SST7</accession>
<evidence type="ECO:0000256" key="3">
    <source>
        <dbReference type="ARBA" id="ARBA00023163"/>
    </source>
</evidence>
<dbReference type="InterPro" id="IPR001647">
    <property type="entry name" value="HTH_TetR"/>
</dbReference>
<dbReference type="EMBL" id="BOQL01000066">
    <property type="protein sequence ID" value="GIM77294.1"/>
    <property type="molecule type" value="Genomic_DNA"/>
</dbReference>
<feature type="domain" description="HTH tetR-type" evidence="5">
    <location>
        <begin position="9"/>
        <end position="68"/>
    </location>
</feature>
<dbReference type="PRINTS" id="PR00455">
    <property type="entry name" value="HTHTETR"/>
</dbReference>
<dbReference type="InterPro" id="IPR050109">
    <property type="entry name" value="HTH-type_TetR-like_transc_reg"/>
</dbReference>
<comment type="caution">
    <text evidence="6">The sequence shown here is derived from an EMBL/GenBank/DDBJ whole genome shotgun (WGS) entry which is preliminary data.</text>
</comment>
<dbReference type="PANTHER" id="PTHR30055">
    <property type="entry name" value="HTH-TYPE TRANSCRIPTIONAL REGULATOR RUTR"/>
    <property type="match status" value="1"/>
</dbReference>
<dbReference type="RefSeq" id="WP_212993343.1">
    <property type="nucleotide sequence ID" value="NZ_BAABEA010000047.1"/>
</dbReference>
<evidence type="ECO:0000313" key="7">
    <source>
        <dbReference type="Proteomes" id="UP000681340"/>
    </source>
</evidence>
<dbReference type="PROSITE" id="PS50977">
    <property type="entry name" value="HTH_TETR_2"/>
    <property type="match status" value="1"/>
</dbReference>
<dbReference type="Pfam" id="PF21597">
    <property type="entry name" value="TetR_C_43"/>
    <property type="match status" value="1"/>
</dbReference>
<dbReference type="Pfam" id="PF00440">
    <property type="entry name" value="TetR_N"/>
    <property type="match status" value="1"/>
</dbReference>
<dbReference type="InterPro" id="IPR036271">
    <property type="entry name" value="Tet_transcr_reg_TetR-rel_C_sf"/>
</dbReference>
<organism evidence="6 7">
    <name type="scientific">Actinoplanes auranticolor</name>
    <dbReference type="NCBI Taxonomy" id="47988"/>
    <lineage>
        <taxon>Bacteria</taxon>
        <taxon>Bacillati</taxon>
        <taxon>Actinomycetota</taxon>
        <taxon>Actinomycetes</taxon>
        <taxon>Micromonosporales</taxon>
        <taxon>Micromonosporaceae</taxon>
        <taxon>Actinoplanes</taxon>
    </lineage>
</organism>
<dbReference type="InterPro" id="IPR009057">
    <property type="entry name" value="Homeodomain-like_sf"/>
</dbReference>
<gene>
    <name evidence="6" type="ORF">Aau02nite_75220</name>
</gene>
<dbReference type="GO" id="GO:0003700">
    <property type="term" value="F:DNA-binding transcription factor activity"/>
    <property type="evidence" value="ECO:0007669"/>
    <property type="project" value="TreeGrafter"/>
</dbReference>
<keyword evidence="7" id="KW-1185">Reference proteome</keyword>
<dbReference type="PANTHER" id="PTHR30055:SF234">
    <property type="entry name" value="HTH-TYPE TRANSCRIPTIONAL REGULATOR BETI"/>
    <property type="match status" value="1"/>
</dbReference>
<dbReference type="SUPFAM" id="SSF48498">
    <property type="entry name" value="Tetracyclin repressor-like, C-terminal domain"/>
    <property type="match status" value="1"/>
</dbReference>
<dbReference type="Proteomes" id="UP000681340">
    <property type="component" value="Unassembled WGS sequence"/>
</dbReference>
<feature type="DNA-binding region" description="H-T-H motif" evidence="4">
    <location>
        <begin position="31"/>
        <end position="50"/>
    </location>
</feature>
<dbReference type="SUPFAM" id="SSF46689">
    <property type="entry name" value="Homeodomain-like"/>
    <property type="match status" value="1"/>
</dbReference>
<dbReference type="Gene3D" id="1.10.357.10">
    <property type="entry name" value="Tetracycline Repressor, domain 2"/>
    <property type="match status" value="1"/>
</dbReference>
<sequence length="183" mass="19409">MRPRRADARRNYDQLIAAASAAFAREGADASLEEIARQAGVGSATLHRHFPSRQALLNAVFHGRVEALCQQAHELAEGADPGPALTIWLRALGAYVASTRGLASSLVPSTDNECHHMIVRAGDELLTRARAADAVRPEVSIDDLLTLVTAISMAVEHSPGENGSEAERLLGLAIDGIHPRPAG</sequence>
<evidence type="ECO:0000259" key="5">
    <source>
        <dbReference type="PROSITE" id="PS50977"/>
    </source>
</evidence>
<protein>
    <submittedName>
        <fullName evidence="6">TetR family transcriptional regulator</fullName>
    </submittedName>
</protein>
<dbReference type="InterPro" id="IPR049445">
    <property type="entry name" value="TetR_SbtR-like_C"/>
</dbReference>
<evidence type="ECO:0000256" key="4">
    <source>
        <dbReference type="PROSITE-ProRule" id="PRU00335"/>
    </source>
</evidence>
<keyword evidence="3" id="KW-0804">Transcription</keyword>
<dbReference type="GO" id="GO:0000976">
    <property type="term" value="F:transcription cis-regulatory region binding"/>
    <property type="evidence" value="ECO:0007669"/>
    <property type="project" value="TreeGrafter"/>
</dbReference>